<evidence type="ECO:0000313" key="3">
    <source>
        <dbReference type="Proteomes" id="UP000285860"/>
    </source>
</evidence>
<accession>A0A420RRL3</accession>
<name>A0A420RRL3_FUSOX</name>
<dbReference type="VEuPathDB" id="FungiDB:HZS61_013199"/>
<evidence type="ECO:0000313" key="2">
    <source>
        <dbReference type="EMBL" id="RKL19672.1"/>
    </source>
</evidence>
<organism evidence="2 3">
    <name type="scientific">Fusarium oxysporum</name>
    <name type="common">Fusarium vascular wilt</name>
    <dbReference type="NCBI Taxonomy" id="5507"/>
    <lineage>
        <taxon>Eukaryota</taxon>
        <taxon>Fungi</taxon>
        <taxon>Dikarya</taxon>
        <taxon>Ascomycota</taxon>
        <taxon>Pezizomycotina</taxon>
        <taxon>Sordariomycetes</taxon>
        <taxon>Hypocreomycetidae</taxon>
        <taxon>Hypocreales</taxon>
        <taxon>Nectriaceae</taxon>
        <taxon>Fusarium</taxon>
        <taxon>Fusarium oxysporum species complex</taxon>
    </lineage>
</organism>
<proteinExistence type="predicted"/>
<feature type="region of interest" description="Disordered" evidence="1">
    <location>
        <begin position="1"/>
        <end position="48"/>
    </location>
</feature>
<comment type="caution">
    <text evidence="2">The sequence shown here is derived from an EMBL/GenBank/DDBJ whole genome shotgun (WGS) entry which is preliminary data.</text>
</comment>
<dbReference type="VEuPathDB" id="FungiDB:FOZG_06363"/>
<evidence type="ECO:0000256" key="1">
    <source>
        <dbReference type="SAM" id="MobiDB-lite"/>
    </source>
</evidence>
<dbReference type="AlphaFoldDB" id="A0A420RRL3"/>
<sequence length="253" mass="28267">MANEATATGVNTIPLETGSEGSSGRAGAPPKTPNPFSPSPVSMDPRTKRVWQPHLPLFSSEDFEEPRTGEKPGANNCQAIEMCLSLKGEYLAMPLALNHDQGPFWTKVLDEKLERNVAAKIKNWKALKECVDYWCQLRRTLLREGRLPAVSQGQPELDTLVDSWNKVFARRFCQMHKGYFENGDWATTGNRNQSDGVSNSTPDNQRKRPRLDSGISSDVSPRIGSREEASRPQQTQLSPLRETIFAPNSRTKK</sequence>
<gene>
    <name evidence="2" type="ORF">BFJ68_g3151</name>
</gene>
<dbReference type="Proteomes" id="UP000285860">
    <property type="component" value="Unassembled WGS sequence"/>
</dbReference>
<dbReference type="EMBL" id="MRCY01000010">
    <property type="protein sequence ID" value="RKL19672.1"/>
    <property type="molecule type" value="Genomic_DNA"/>
</dbReference>
<reference evidence="2 3" key="1">
    <citation type="journal article" date="2018" name="Sci. Rep.">
        <title>Characterisation of pathogen-specific regions and novel effector candidates in Fusarium oxysporum f. sp. cepae.</title>
        <authorList>
            <person name="Armitage A.D."/>
            <person name="Taylor A."/>
            <person name="Sobczyk M.K."/>
            <person name="Baxter L."/>
            <person name="Greenfield B.P."/>
            <person name="Bates H.J."/>
            <person name="Wilson F."/>
            <person name="Jackson A.C."/>
            <person name="Ott S."/>
            <person name="Harrison R.J."/>
            <person name="Clarkson J.P."/>
        </authorList>
    </citation>
    <scope>NUCLEOTIDE SEQUENCE [LARGE SCALE GENOMIC DNA]</scope>
    <source>
        <strain evidence="2 3">Fo_A28</strain>
    </source>
</reference>
<dbReference type="VEuPathDB" id="FungiDB:FOXG_08836"/>
<dbReference type="VEuPathDB" id="FungiDB:FOIG_12440"/>
<feature type="compositionally biased region" description="Polar residues" evidence="1">
    <location>
        <begin position="185"/>
        <end position="203"/>
    </location>
</feature>
<dbReference type="VEuPathDB" id="FungiDB:FOC4_g10012264"/>
<feature type="region of interest" description="Disordered" evidence="1">
    <location>
        <begin position="184"/>
        <end position="253"/>
    </location>
</feature>
<dbReference type="VEuPathDB" id="FungiDB:FOC1_g10002175"/>
<dbReference type="VEuPathDB" id="FungiDB:FOMG_15646"/>
<feature type="compositionally biased region" description="Polar residues" evidence="1">
    <location>
        <begin position="1"/>
        <end position="11"/>
    </location>
</feature>
<protein>
    <submittedName>
        <fullName evidence="2">Uncharacterized protein</fullName>
    </submittedName>
</protein>